<accession>A0A0L0T5B8</accession>
<dbReference type="AlphaFoldDB" id="A0A0L0T5B8"/>
<dbReference type="STRING" id="578462.A0A0L0T5B8"/>
<feature type="compositionally biased region" description="Low complexity" evidence="1">
    <location>
        <begin position="257"/>
        <end position="274"/>
    </location>
</feature>
<evidence type="ECO:0000313" key="2">
    <source>
        <dbReference type="EMBL" id="KNE69968.1"/>
    </source>
</evidence>
<feature type="region of interest" description="Disordered" evidence="1">
    <location>
        <begin position="646"/>
        <end position="692"/>
    </location>
</feature>
<feature type="compositionally biased region" description="Low complexity" evidence="1">
    <location>
        <begin position="651"/>
        <end position="671"/>
    </location>
</feature>
<feature type="compositionally biased region" description="Basic and acidic residues" evidence="1">
    <location>
        <begin position="129"/>
        <end position="144"/>
    </location>
</feature>
<dbReference type="EMBL" id="GG745363">
    <property type="protein sequence ID" value="KNE69968.1"/>
    <property type="molecule type" value="Genomic_DNA"/>
</dbReference>
<feature type="compositionally biased region" description="Low complexity" evidence="1">
    <location>
        <begin position="679"/>
        <end position="692"/>
    </location>
</feature>
<dbReference type="VEuPathDB" id="FungiDB:AMAG_14806"/>
<organism evidence="2 3">
    <name type="scientific">Allomyces macrogynus (strain ATCC 38327)</name>
    <name type="common">Allomyces javanicus var. macrogynus</name>
    <dbReference type="NCBI Taxonomy" id="578462"/>
    <lineage>
        <taxon>Eukaryota</taxon>
        <taxon>Fungi</taxon>
        <taxon>Fungi incertae sedis</taxon>
        <taxon>Blastocladiomycota</taxon>
        <taxon>Blastocladiomycetes</taxon>
        <taxon>Blastocladiales</taxon>
        <taxon>Blastocladiaceae</taxon>
        <taxon>Allomyces</taxon>
    </lineage>
</organism>
<feature type="region of interest" description="Disordered" evidence="1">
    <location>
        <begin position="563"/>
        <end position="598"/>
    </location>
</feature>
<feature type="compositionally biased region" description="Polar residues" evidence="1">
    <location>
        <begin position="13"/>
        <end position="22"/>
    </location>
</feature>
<feature type="region of interest" description="Disordered" evidence="1">
    <location>
        <begin position="256"/>
        <end position="297"/>
    </location>
</feature>
<protein>
    <submittedName>
        <fullName evidence="2">Uncharacterized protein</fullName>
    </submittedName>
</protein>
<gene>
    <name evidence="2" type="ORF">AMAG_14806</name>
</gene>
<dbReference type="OMA" id="KYMGVPR"/>
<feature type="compositionally biased region" description="Low complexity" evidence="1">
    <location>
        <begin position="23"/>
        <end position="35"/>
    </location>
</feature>
<dbReference type="OrthoDB" id="5595102at2759"/>
<sequence length="1151" mass="117764">MGPPRTAAPNAPSPLSSVQTAKPTPTRSRSTDPTAPSAPAPYKPLPQAQSRPRAASVPSIPPRLPTMASATSSRADMSVAAASSSPVVSPPVIMTPAMRTASPALGGGPYTARWHQWTTSSSISESDDATSHDEGGRGKGHLTDSGHASSADSIPAGTVIAIRTNSNDTKLPAVSTPVIQAQPLPSAAPAVDSATAASAATPNPAATVATPGSSSTRRPGSETPAREPRSVLSLAAASSLDDLVAQLCVSGRPPAIPSSATASSDSMAPASTTPDASRPDADTDTVPASTTPADTAAVMSPTPRALDLYLPPLTASLDRSLSLPRGVNTTGAGDTVPDVPVPTPAPADHARPTRPTLAIPPPPSASPPPTAASTRAPTLPTPPTSAAPPAAAASPTAAAKDYYQLVHARRISSTPGSPPATSTSLVARRASAADAAAVVSRAVDAVEARVDDRLAQLADENAALRAHVDRVVEELAETQRVHQAMLRDLYAKLEAVQVRDRLLMQHVEEDGAVRDRAWSRASSSGSMVAATSSAGSVRGRAMSLESNAVGSVVSSAVAASVRGSGSVPRASSGLAVSAAATGSGKKKRSLTSPFSSRRNSFASSMASSSAVPPARASFSVSGASTTSHRSSWAKISNVAKAVMGLKHGSRRGSAATTASTTAPSTRRGSSPLIHSTTLPATSSDTDDPAAASARDWTHDATLLRALAYHARVLTACDRAAHDLAAVAARYATVEPQPPTVALTTAVGRAAATLWRVLARWPRAKVQEVAAVDGEDERDEDAFEAAIEAGRWPRAATDDESWEMHEMVAAEHQRIDRAVREVLGVVDDAVLARVAARLARLALALAVVVRLVMPDVAMYARAPADAAVDDSNEVSTEYEPAWHRPADGVALPPEGNAVVESVVFPGLTTDPPLMVLAKSRVLLASPLSTTLRAIPAAPAPPSPSPTTPELDAIQTFRRVYALAVRLVDLTLAPAAPPTSDPNAIARLIEVSRLVDARRSRAAALRGISAALVAAQDRVAEGMDAVHAQLASALPAGVTAGDARARRTRAALLKDMTRVVVLGGGAARTRVFEAVLGEAVDRKVHSVRADDGARTEAVVGSGMVVAAPVFGGLMRESAVAGERGKVLVKCRVTAAASVRGSFVGPATTPMLIG</sequence>
<evidence type="ECO:0000313" key="3">
    <source>
        <dbReference type="Proteomes" id="UP000054350"/>
    </source>
</evidence>
<name>A0A0L0T5B8_ALLM3</name>
<proteinExistence type="predicted"/>
<feature type="compositionally biased region" description="Low complexity" evidence="1">
    <location>
        <begin position="185"/>
        <end position="211"/>
    </location>
</feature>
<feature type="compositionally biased region" description="Pro residues" evidence="1">
    <location>
        <begin position="358"/>
        <end position="370"/>
    </location>
</feature>
<feature type="region of interest" description="Disordered" evidence="1">
    <location>
        <begin position="1"/>
        <end position="154"/>
    </location>
</feature>
<evidence type="ECO:0000256" key="1">
    <source>
        <dbReference type="SAM" id="MobiDB-lite"/>
    </source>
</evidence>
<feature type="compositionally biased region" description="Low complexity" evidence="1">
    <location>
        <begin position="78"/>
        <end position="92"/>
    </location>
</feature>
<dbReference type="Proteomes" id="UP000054350">
    <property type="component" value="Unassembled WGS sequence"/>
</dbReference>
<reference evidence="3" key="2">
    <citation type="submission" date="2009-11" db="EMBL/GenBank/DDBJ databases">
        <title>The Genome Sequence of Allomyces macrogynus strain ATCC 38327.</title>
        <authorList>
            <consortium name="The Broad Institute Genome Sequencing Platform"/>
            <person name="Russ C."/>
            <person name="Cuomo C."/>
            <person name="Shea T."/>
            <person name="Young S.K."/>
            <person name="Zeng Q."/>
            <person name="Koehrsen M."/>
            <person name="Haas B."/>
            <person name="Borodovsky M."/>
            <person name="Guigo R."/>
            <person name="Alvarado L."/>
            <person name="Berlin A."/>
            <person name="Borenstein D."/>
            <person name="Chen Z."/>
            <person name="Engels R."/>
            <person name="Freedman E."/>
            <person name="Gellesch M."/>
            <person name="Goldberg J."/>
            <person name="Griggs A."/>
            <person name="Gujja S."/>
            <person name="Heiman D."/>
            <person name="Hepburn T."/>
            <person name="Howarth C."/>
            <person name="Jen D."/>
            <person name="Larson L."/>
            <person name="Lewis B."/>
            <person name="Mehta T."/>
            <person name="Park D."/>
            <person name="Pearson M."/>
            <person name="Roberts A."/>
            <person name="Saif S."/>
            <person name="Shenoy N."/>
            <person name="Sisk P."/>
            <person name="Stolte C."/>
            <person name="Sykes S."/>
            <person name="Walk T."/>
            <person name="White J."/>
            <person name="Yandava C."/>
            <person name="Burger G."/>
            <person name="Gray M.W."/>
            <person name="Holland P.W.H."/>
            <person name="King N."/>
            <person name="Lang F.B.F."/>
            <person name="Roger A.J."/>
            <person name="Ruiz-Trillo I."/>
            <person name="Lander E."/>
            <person name="Nusbaum C."/>
        </authorList>
    </citation>
    <scope>NUCLEOTIDE SEQUENCE [LARGE SCALE GENOMIC DNA]</scope>
    <source>
        <strain evidence="3">ATCC 38327</strain>
    </source>
</reference>
<keyword evidence="3" id="KW-1185">Reference proteome</keyword>
<reference evidence="2 3" key="1">
    <citation type="submission" date="2009-11" db="EMBL/GenBank/DDBJ databases">
        <title>Annotation of Allomyces macrogynus ATCC 38327.</title>
        <authorList>
            <consortium name="The Broad Institute Genome Sequencing Platform"/>
            <person name="Russ C."/>
            <person name="Cuomo C."/>
            <person name="Burger G."/>
            <person name="Gray M.W."/>
            <person name="Holland P.W.H."/>
            <person name="King N."/>
            <person name="Lang F.B.F."/>
            <person name="Roger A.J."/>
            <person name="Ruiz-Trillo I."/>
            <person name="Young S.K."/>
            <person name="Zeng Q."/>
            <person name="Gargeya S."/>
            <person name="Fitzgerald M."/>
            <person name="Haas B."/>
            <person name="Abouelleil A."/>
            <person name="Alvarado L."/>
            <person name="Arachchi H.M."/>
            <person name="Berlin A."/>
            <person name="Chapman S.B."/>
            <person name="Gearin G."/>
            <person name="Goldberg J."/>
            <person name="Griggs A."/>
            <person name="Gujja S."/>
            <person name="Hansen M."/>
            <person name="Heiman D."/>
            <person name="Howarth C."/>
            <person name="Larimer J."/>
            <person name="Lui A."/>
            <person name="MacDonald P.J.P."/>
            <person name="McCowen C."/>
            <person name="Montmayeur A."/>
            <person name="Murphy C."/>
            <person name="Neiman D."/>
            <person name="Pearson M."/>
            <person name="Priest M."/>
            <person name="Roberts A."/>
            <person name="Saif S."/>
            <person name="Shea T."/>
            <person name="Sisk P."/>
            <person name="Stolte C."/>
            <person name="Sykes S."/>
            <person name="Wortman J."/>
            <person name="Nusbaum C."/>
            <person name="Birren B."/>
        </authorList>
    </citation>
    <scope>NUCLEOTIDE SEQUENCE [LARGE SCALE GENOMIC DNA]</scope>
    <source>
        <strain evidence="2 3">ATCC 38327</strain>
    </source>
</reference>
<feature type="region of interest" description="Disordered" evidence="1">
    <location>
        <begin position="321"/>
        <end position="394"/>
    </location>
</feature>
<feature type="region of interest" description="Disordered" evidence="1">
    <location>
        <begin position="185"/>
        <end position="231"/>
    </location>
</feature>